<dbReference type="GO" id="GO:0008237">
    <property type="term" value="F:metallopeptidase activity"/>
    <property type="evidence" value="ECO:0007669"/>
    <property type="project" value="InterPro"/>
</dbReference>
<evidence type="ECO:0000313" key="1">
    <source>
        <dbReference type="Proteomes" id="UP000046392"/>
    </source>
</evidence>
<proteinExistence type="predicted"/>
<accession>A0A0N5BS81</accession>
<dbReference type="Gene3D" id="3.40.390.10">
    <property type="entry name" value="Collagenase (Catalytic Domain)"/>
    <property type="match status" value="1"/>
</dbReference>
<protein>
    <submittedName>
        <fullName evidence="2">Astacin domain-containing protein</fullName>
    </submittedName>
</protein>
<name>A0A0N5BS81_STREA</name>
<dbReference type="Proteomes" id="UP000046392">
    <property type="component" value="Unplaced"/>
</dbReference>
<dbReference type="AlphaFoldDB" id="A0A0N5BS81"/>
<dbReference type="WBParaSite" id="SPAL_0000872600.1">
    <property type="protein sequence ID" value="SPAL_0000872600.1"/>
    <property type="gene ID" value="SPAL_0000872600"/>
</dbReference>
<organism evidence="1 2">
    <name type="scientific">Strongyloides papillosus</name>
    <name type="common">Intestinal threadworm</name>
    <dbReference type="NCBI Taxonomy" id="174720"/>
    <lineage>
        <taxon>Eukaryota</taxon>
        <taxon>Metazoa</taxon>
        <taxon>Ecdysozoa</taxon>
        <taxon>Nematoda</taxon>
        <taxon>Chromadorea</taxon>
        <taxon>Rhabditida</taxon>
        <taxon>Tylenchina</taxon>
        <taxon>Panagrolaimomorpha</taxon>
        <taxon>Strongyloidoidea</taxon>
        <taxon>Strongyloididae</taxon>
        <taxon>Strongyloides</taxon>
    </lineage>
</organism>
<evidence type="ECO:0000313" key="2">
    <source>
        <dbReference type="WBParaSite" id="SPAL_0000872600.1"/>
    </source>
</evidence>
<sequence length="256" mass="29892">MGLALGLVPEITRNDRKFNVNVTFKNIKSTHLKYYKVQNYESKVLGNTSFDFYSKMLSRQFFGSKNGKETYNSESPLFKYYRETKNLTAYFDYNDFKRLWFLHCDMCGQKEGCSNNGYFRLDCNKCECPIPFAGNRCRHIYYNDLSKCGTQQEYIATSKWNRNTINITDAFCYYVIKSTTGKKVQVNLLEFSLSNRKDCPQKSGLEVKYRKDKGAGGLRSCTNYNETIYLPALTSELHFIFSEKGNNELKFSYKEV</sequence>
<dbReference type="InterPro" id="IPR024079">
    <property type="entry name" value="MetalloPept_cat_dom_sf"/>
</dbReference>
<reference evidence="2" key="1">
    <citation type="submission" date="2017-02" db="UniProtKB">
        <authorList>
            <consortium name="WormBaseParasite"/>
        </authorList>
    </citation>
    <scope>IDENTIFICATION</scope>
</reference>
<keyword evidence="1" id="KW-1185">Reference proteome</keyword>